<dbReference type="InterPro" id="IPR000835">
    <property type="entry name" value="HTH_MarR-typ"/>
</dbReference>
<dbReference type="STRING" id="995038.SAMN05216274_11067"/>
<accession>A0A1I3BQD5</accession>
<organism evidence="3 5">
    <name type="scientific">Cryobacterium levicorallinum</name>
    <dbReference type="NCBI Taxonomy" id="995038"/>
    <lineage>
        <taxon>Bacteria</taxon>
        <taxon>Bacillati</taxon>
        <taxon>Actinomycetota</taxon>
        <taxon>Actinomycetes</taxon>
        <taxon>Micrococcales</taxon>
        <taxon>Microbacteriaceae</taxon>
        <taxon>Cryobacterium</taxon>
    </lineage>
</organism>
<keyword evidence="2" id="KW-0238">DNA-binding</keyword>
<reference evidence="3 5" key="2">
    <citation type="submission" date="2019-03" db="EMBL/GenBank/DDBJ databases">
        <title>Genomics of glacier-inhabiting Cryobacterium strains.</title>
        <authorList>
            <person name="Liu Q."/>
            <person name="Xin Y.-H."/>
        </authorList>
    </citation>
    <scope>NUCLEOTIDE SEQUENCE [LARGE SCALE GENOMIC DNA]</scope>
    <source>
        <strain evidence="3 5">Hh34</strain>
    </source>
</reference>
<dbReference type="EMBL" id="FOPW01000010">
    <property type="protein sequence ID" value="SFH64477.1"/>
    <property type="molecule type" value="Genomic_DNA"/>
</dbReference>
<dbReference type="GO" id="GO:0006950">
    <property type="term" value="P:response to stress"/>
    <property type="evidence" value="ECO:0007669"/>
    <property type="project" value="TreeGrafter"/>
</dbReference>
<dbReference type="GO" id="GO:0003677">
    <property type="term" value="F:DNA binding"/>
    <property type="evidence" value="ECO:0007669"/>
    <property type="project" value="UniProtKB-KW"/>
</dbReference>
<dbReference type="PANTHER" id="PTHR33164:SF43">
    <property type="entry name" value="HTH-TYPE TRANSCRIPTIONAL REPRESSOR YETL"/>
    <property type="match status" value="1"/>
</dbReference>
<name>A0A1I3BQD5_9MICO</name>
<keyword evidence="4" id="KW-1185">Reference proteome</keyword>
<dbReference type="Proteomes" id="UP000199681">
    <property type="component" value="Unassembled WGS sequence"/>
</dbReference>
<dbReference type="InterPro" id="IPR039422">
    <property type="entry name" value="MarR/SlyA-like"/>
</dbReference>
<feature type="domain" description="HTH marR-type" evidence="1">
    <location>
        <begin position="22"/>
        <end position="162"/>
    </location>
</feature>
<evidence type="ECO:0000313" key="5">
    <source>
        <dbReference type="Proteomes" id="UP000297963"/>
    </source>
</evidence>
<evidence type="ECO:0000259" key="1">
    <source>
        <dbReference type="PROSITE" id="PS50995"/>
    </source>
</evidence>
<dbReference type="InterPro" id="IPR036388">
    <property type="entry name" value="WH-like_DNA-bd_sf"/>
</dbReference>
<dbReference type="SUPFAM" id="SSF46785">
    <property type="entry name" value="Winged helix' DNA-binding domain"/>
    <property type="match status" value="1"/>
</dbReference>
<dbReference type="RefSeq" id="WP_092450586.1">
    <property type="nucleotide sequence ID" value="NZ_BKAC01000001.1"/>
</dbReference>
<dbReference type="GO" id="GO:0003700">
    <property type="term" value="F:DNA-binding transcription factor activity"/>
    <property type="evidence" value="ECO:0007669"/>
    <property type="project" value="InterPro"/>
</dbReference>
<evidence type="ECO:0000313" key="2">
    <source>
        <dbReference type="EMBL" id="SFH64477.1"/>
    </source>
</evidence>
<dbReference type="Proteomes" id="UP000297963">
    <property type="component" value="Unassembled WGS sequence"/>
</dbReference>
<evidence type="ECO:0000313" key="4">
    <source>
        <dbReference type="Proteomes" id="UP000199681"/>
    </source>
</evidence>
<dbReference type="Gene3D" id="1.10.10.10">
    <property type="entry name" value="Winged helix-like DNA-binding domain superfamily/Winged helix DNA-binding domain"/>
    <property type="match status" value="1"/>
</dbReference>
<protein>
    <submittedName>
        <fullName evidence="2">DNA-binding transcriptional regulator, MarR family</fullName>
    </submittedName>
    <submittedName>
        <fullName evidence="3">MarR family transcriptional regulator</fullName>
    </submittedName>
</protein>
<dbReference type="Pfam" id="PF12802">
    <property type="entry name" value="MarR_2"/>
    <property type="match status" value="1"/>
</dbReference>
<evidence type="ECO:0000313" key="3">
    <source>
        <dbReference type="EMBL" id="TFB83094.1"/>
    </source>
</evidence>
<dbReference type="AlphaFoldDB" id="A0A1I3BQD5"/>
<dbReference type="EMBL" id="SOFE01000023">
    <property type="protein sequence ID" value="TFB83094.1"/>
    <property type="molecule type" value="Genomic_DNA"/>
</dbReference>
<gene>
    <name evidence="3" type="ORF">E3O11_14880</name>
    <name evidence="2" type="ORF">SAMN05216274_11067</name>
</gene>
<dbReference type="PROSITE" id="PS50995">
    <property type="entry name" value="HTH_MARR_2"/>
    <property type="match status" value="1"/>
</dbReference>
<dbReference type="InterPro" id="IPR036390">
    <property type="entry name" value="WH_DNA-bd_sf"/>
</dbReference>
<reference evidence="2 4" key="1">
    <citation type="submission" date="2016-10" db="EMBL/GenBank/DDBJ databases">
        <authorList>
            <person name="Varghese N."/>
            <person name="Submissions S."/>
        </authorList>
    </citation>
    <scope>NUCLEOTIDE SEQUENCE [LARGE SCALE GENOMIC DNA]</scope>
    <source>
        <strain evidence="2 4">GMCC 1.11211</strain>
    </source>
</reference>
<proteinExistence type="predicted"/>
<sequence length="184" mass="20595">MIQDERNPLQQGAYWYDPEKHGVSFAIEVLRAVRRFRVADAAMRHRAQAEMNVNETDLMALRHLIACERQDRVASPKDLSEFLNISSAATAKLLARLSASGHIRREVNPADGRAQRLFATQSSHDEMRDSLAATHEQMMRVVLELTGDQQIAVVHFLDSMCAIATVPHAPKVPADELAPERSES</sequence>
<dbReference type="SMART" id="SM00347">
    <property type="entry name" value="HTH_MARR"/>
    <property type="match status" value="1"/>
</dbReference>
<comment type="caution">
    <text evidence="3">The sequence shown here is derived from an EMBL/GenBank/DDBJ whole genome shotgun (WGS) entry which is preliminary data.</text>
</comment>
<dbReference type="PANTHER" id="PTHR33164">
    <property type="entry name" value="TRANSCRIPTIONAL REGULATOR, MARR FAMILY"/>
    <property type="match status" value="1"/>
</dbReference>